<dbReference type="PROSITE" id="PS51192">
    <property type="entry name" value="HELICASE_ATP_BIND_1"/>
    <property type="match status" value="1"/>
</dbReference>
<proteinExistence type="predicted"/>
<dbReference type="CDD" id="cd18793">
    <property type="entry name" value="SF2_C_SNF"/>
    <property type="match status" value="1"/>
</dbReference>
<dbReference type="InterPro" id="IPR038718">
    <property type="entry name" value="SNF2-like_sf"/>
</dbReference>
<dbReference type="InterPro" id="IPR050628">
    <property type="entry name" value="SNF2_RAD54_helicase_TF"/>
</dbReference>
<accession>A0A6C0BTG2</accession>
<evidence type="ECO:0000313" key="5">
    <source>
        <dbReference type="EMBL" id="QHS94859.1"/>
    </source>
</evidence>
<dbReference type="InterPro" id="IPR001650">
    <property type="entry name" value="Helicase_C-like"/>
</dbReference>
<dbReference type="AlphaFoldDB" id="A0A6C0BTG2"/>
<keyword evidence="2" id="KW-0378">Hydrolase</keyword>
<keyword evidence="1" id="KW-0547">Nucleotide-binding</keyword>
<dbReference type="Pfam" id="PF00176">
    <property type="entry name" value="SNF2-rel_dom"/>
    <property type="match status" value="1"/>
</dbReference>
<dbReference type="Gene3D" id="3.40.50.300">
    <property type="entry name" value="P-loop containing nucleotide triphosphate hydrolases"/>
    <property type="match status" value="1"/>
</dbReference>
<organism evidence="5">
    <name type="scientific">viral metagenome</name>
    <dbReference type="NCBI Taxonomy" id="1070528"/>
    <lineage>
        <taxon>unclassified sequences</taxon>
        <taxon>metagenomes</taxon>
        <taxon>organismal metagenomes</taxon>
    </lineage>
</organism>
<evidence type="ECO:0000256" key="1">
    <source>
        <dbReference type="ARBA" id="ARBA00022741"/>
    </source>
</evidence>
<protein>
    <recommendedName>
        <fullName evidence="4">Helicase ATP-binding domain-containing protein</fullName>
    </recommendedName>
</protein>
<reference evidence="5" key="1">
    <citation type="journal article" date="2020" name="Nature">
        <title>Giant virus diversity and host interactions through global metagenomics.</title>
        <authorList>
            <person name="Schulz F."/>
            <person name="Roux S."/>
            <person name="Paez-Espino D."/>
            <person name="Jungbluth S."/>
            <person name="Walsh D.A."/>
            <person name="Denef V.J."/>
            <person name="McMahon K.D."/>
            <person name="Konstantinidis K.T."/>
            <person name="Eloe-Fadrosh E.A."/>
            <person name="Kyrpides N.C."/>
            <person name="Woyke T."/>
        </authorList>
    </citation>
    <scope>NUCLEOTIDE SEQUENCE</scope>
    <source>
        <strain evidence="5">GVMAG-M-3300018428-16</strain>
    </source>
</reference>
<dbReference type="GO" id="GO:0008094">
    <property type="term" value="F:ATP-dependent activity, acting on DNA"/>
    <property type="evidence" value="ECO:0007669"/>
    <property type="project" value="TreeGrafter"/>
</dbReference>
<sequence length="486" mass="55664">MDVVHQTNTNFNSSLTIKDHQVSGTEWCVTKEESGQSGALVADEMGLGKTIIMLMTMLIIPKKSTLIVVPASLLHQWIDQIKRIIGTNPLVFYSQKKKKITSEMLVNSSIVITTYHSIAISKKEKQLPSKNPLHNINWDRVIYDEAHHLRNRNALWHGATLVNSGFTWVITGTPVQNKLTDFRNICKAANITNWNDSVLLRTKNQVGITLPPPVIHNITVPWSNPEELSLARETHFKVRNSVNPTDLIVEMQLCRQACTYPKLLEKNVHHIENNILSQPRQDTLDLAFNQHSKLDAVVDVLSQRRNNNNGKLVFCQFRDEMTALKNMLTAKNISVTMIDPSISHKRKFSILTANPIPENSYIEGLNKDVSRIINSYLKSDVTILQIMSSCEGLNLQDNFSEVYFVSPTWNPSVESQAIARCHRIGQKKQVEVFRFYMEQFTQSEFPQRFDISGNLVNYYNLDQYILRKQNWKNTTARDFLRSILDT</sequence>
<dbReference type="PANTHER" id="PTHR45626">
    <property type="entry name" value="TRANSCRIPTION TERMINATION FACTOR 2-RELATED"/>
    <property type="match status" value="1"/>
</dbReference>
<dbReference type="GO" id="GO:0006281">
    <property type="term" value="P:DNA repair"/>
    <property type="evidence" value="ECO:0007669"/>
    <property type="project" value="TreeGrafter"/>
</dbReference>
<name>A0A6C0BTG2_9ZZZZ</name>
<keyword evidence="3" id="KW-0067">ATP-binding</keyword>
<dbReference type="GO" id="GO:0005634">
    <property type="term" value="C:nucleus"/>
    <property type="evidence" value="ECO:0007669"/>
    <property type="project" value="TreeGrafter"/>
</dbReference>
<dbReference type="InterPro" id="IPR027417">
    <property type="entry name" value="P-loop_NTPase"/>
</dbReference>
<dbReference type="SMART" id="SM00487">
    <property type="entry name" value="DEXDc"/>
    <property type="match status" value="1"/>
</dbReference>
<dbReference type="Gene3D" id="3.40.50.10810">
    <property type="entry name" value="Tandem AAA-ATPase domain"/>
    <property type="match status" value="1"/>
</dbReference>
<dbReference type="SUPFAM" id="SSF52540">
    <property type="entry name" value="P-loop containing nucleoside triphosphate hydrolases"/>
    <property type="match status" value="2"/>
</dbReference>
<dbReference type="EMBL" id="MN739234">
    <property type="protein sequence ID" value="QHS94859.1"/>
    <property type="molecule type" value="Genomic_DNA"/>
</dbReference>
<dbReference type="GO" id="GO:0016787">
    <property type="term" value="F:hydrolase activity"/>
    <property type="evidence" value="ECO:0007669"/>
    <property type="project" value="UniProtKB-KW"/>
</dbReference>
<evidence type="ECO:0000256" key="3">
    <source>
        <dbReference type="ARBA" id="ARBA00022840"/>
    </source>
</evidence>
<evidence type="ECO:0000256" key="2">
    <source>
        <dbReference type="ARBA" id="ARBA00022801"/>
    </source>
</evidence>
<feature type="domain" description="Helicase ATP-binding" evidence="4">
    <location>
        <begin position="30"/>
        <end position="192"/>
    </location>
</feature>
<dbReference type="InterPro" id="IPR049730">
    <property type="entry name" value="SNF2/RAD54-like_C"/>
</dbReference>
<evidence type="ECO:0000259" key="4">
    <source>
        <dbReference type="PROSITE" id="PS51192"/>
    </source>
</evidence>
<dbReference type="PANTHER" id="PTHR45626:SF22">
    <property type="entry name" value="DNA REPAIR PROTEIN RAD5"/>
    <property type="match status" value="1"/>
</dbReference>
<dbReference type="GO" id="GO:0005524">
    <property type="term" value="F:ATP binding"/>
    <property type="evidence" value="ECO:0007669"/>
    <property type="project" value="UniProtKB-KW"/>
</dbReference>
<dbReference type="InterPro" id="IPR014001">
    <property type="entry name" value="Helicase_ATP-bd"/>
</dbReference>
<dbReference type="InterPro" id="IPR000330">
    <property type="entry name" value="SNF2_N"/>
</dbReference>
<dbReference type="Pfam" id="PF00271">
    <property type="entry name" value="Helicase_C"/>
    <property type="match status" value="1"/>
</dbReference>